<reference evidence="1 2" key="1">
    <citation type="submission" date="2018-11" db="EMBL/GenBank/DDBJ databases">
        <authorList>
            <consortium name="Pathogen Informatics"/>
        </authorList>
    </citation>
    <scope>NUCLEOTIDE SEQUENCE [LARGE SCALE GENOMIC DNA]</scope>
</reference>
<proteinExistence type="predicted"/>
<gene>
    <name evidence="1" type="ORF">SVUK_LOCUS12802</name>
</gene>
<dbReference type="Proteomes" id="UP000270094">
    <property type="component" value="Unassembled WGS sequence"/>
</dbReference>
<dbReference type="AlphaFoldDB" id="A0A3P7JHQ2"/>
<dbReference type="EMBL" id="UYYB01100187">
    <property type="protein sequence ID" value="VDM77804.1"/>
    <property type="molecule type" value="Genomic_DNA"/>
</dbReference>
<evidence type="ECO:0000313" key="1">
    <source>
        <dbReference type="EMBL" id="VDM77804.1"/>
    </source>
</evidence>
<accession>A0A3P7JHQ2</accession>
<sequence>MPTIADTEVVPSTKGIGDVMETSNPYVSSLAYPKRSKVPLKVLLWGLPYVESETRLKQAPLTMTRDNKVHTLPVLQDPCKLTWMKHTHNSVLDRLNQKL</sequence>
<name>A0A3P7JHQ2_STRVU</name>
<organism evidence="1 2">
    <name type="scientific">Strongylus vulgaris</name>
    <name type="common">Blood worm</name>
    <dbReference type="NCBI Taxonomy" id="40348"/>
    <lineage>
        <taxon>Eukaryota</taxon>
        <taxon>Metazoa</taxon>
        <taxon>Ecdysozoa</taxon>
        <taxon>Nematoda</taxon>
        <taxon>Chromadorea</taxon>
        <taxon>Rhabditida</taxon>
        <taxon>Rhabditina</taxon>
        <taxon>Rhabditomorpha</taxon>
        <taxon>Strongyloidea</taxon>
        <taxon>Strongylidae</taxon>
        <taxon>Strongylus</taxon>
    </lineage>
</organism>
<protein>
    <submittedName>
        <fullName evidence="1">Uncharacterized protein</fullName>
    </submittedName>
</protein>
<evidence type="ECO:0000313" key="2">
    <source>
        <dbReference type="Proteomes" id="UP000270094"/>
    </source>
</evidence>
<keyword evidence="2" id="KW-1185">Reference proteome</keyword>